<organism evidence="1 2">
    <name type="scientific">Blattamonas nauphoetae</name>
    <dbReference type="NCBI Taxonomy" id="2049346"/>
    <lineage>
        <taxon>Eukaryota</taxon>
        <taxon>Metamonada</taxon>
        <taxon>Preaxostyla</taxon>
        <taxon>Oxymonadida</taxon>
        <taxon>Blattamonas</taxon>
    </lineage>
</organism>
<name>A0ABQ9XU01_9EUKA</name>
<keyword evidence="2" id="KW-1185">Reference proteome</keyword>
<accession>A0ABQ9XU01</accession>
<sequence>MIPQQKFKFIASILTTHRTICWTDIMVWFVEGVIGLNNRLKLNPSAPPLTVDDVRIDIHHLIHVALSSSKSSSKRSDAFSSDLSVFCRLFHQSFLSPAFSEHFSHPLDPSKPEALFAAIMLELVQTLTLSGDLLPSHHPPLFLSHLFEQQYHFYLQHFQSEPFLTQNLSWSFDYVLKKNEDNVLIASEDSFLQEKYVYETKKLTDVVREILKSHSPERVKEKHTIFETFVKMVERIAENEETPKDITLLQKWYFHQSLISLQHFLLNTNFEEPNNPPLSPHDTDPFPMDVQFEGIADLTASLVMEMGSVSSPSHASELFLSTVEREPTCSSFDSTYSHSPSVACSNPTHSLETALPSSLSVQDVITLPYVNTPRVEMLGMIHDLLSAPSILSPPPPPRPALSDVELHSSALFASSLELDLNERFDISLFDEEDDDILLQTLHRCYQCCGATECLDCIVGPRSFLERLVSTLSSRNRLIRRGSAFLVDRILSYVGFIDPRDVQFRSLRYSFRDGEREEQSTLLNLWVHYFQSDWDEKNQPIPLKPSLFDFDGFVASDLSDPLLFDLSLEFLNYLYTYEDICSLDKQTKLSIILQFERRNNALARLSRQTDVKQAGSSKHAFTQHHLLFAFILAVHHNIAFPCNLLEAIMNDTMAETVDVSQIPKIPSFFVHHCSVDPRCGSRFSFLDLFFEQTLRTDPSQLVIYLSDAMLDNSPTLLFTPLFGLHSFFMRTQHLRLSSIDSARLAKVIMVGIQPKLNFSFEMMILITHFPPPLLLRFFMSCQALQLVEKHEQRFVMHTIWELMQYTNPFGDCISLADVFKRLLHEDPVNWDDLRMVGLVRENVIARNWFQIPTSFDSPLIAHLRSLHPSRHHILPFISEETGMACLLSDRTDPAFASLVDEICRTAKVEDWMTESILFLRSLTPDTIRYNTSFMKGVLSIFDRFLSPVPACVSLVFEFYKRFLQMCVDLDCLILVRDGLLDAVVLAVSRSPFLEDYENGVTVIGILLNTIRRVRLKKEMRELDFWNLFI</sequence>
<proteinExistence type="predicted"/>
<reference evidence="1 2" key="1">
    <citation type="journal article" date="2022" name="bioRxiv">
        <title>Genomics of Preaxostyla Flagellates Illuminates Evolutionary Transitions and the Path Towards Mitochondrial Loss.</title>
        <authorList>
            <person name="Novak L.V.F."/>
            <person name="Treitli S.C."/>
            <person name="Pyrih J."/>
            <person name="Halakuc P."/>
            <person name="Pipaliya S.V."/>
            <person name="Vacek V."/>
            <person name="Brzon O."/>
            <person name="Soukal P."/>
            <person name="Eme L."/>
            <person name="Dacks J.B."/>
            <person name="Karnkowska A."/>
            <person name="Elias M."/>
            <person name="Hampl V."/>
        </authorList>
    </citation>
    <scope>NUCLEOTIDE SEQUENCE [LARGE SCALE GENOMIC DNA]</scope>
    <source>
        <strain evidence="1">NAU3</strain>
        <tissue evidence="1">Gut</tissue>
    </source>
</reference>
<evidence type="ECO:0000313" key="2">
    <source>
        <dbReference type="Proteomes" id="UP001281761"/>
    </source>
</evidence>
<dbReference type="EMBL" id="JARBJD010000072">
    <property type="protein sequence ID" value="KAK2954954.1"/>
    <property type="molecule type" value="Genomic_DNA"/>
</dbReference>
<dbReference type="Proteomes" id="UP001281761">
    <property type="component" value="Unassembled WGS sequence"/>
</dbReference>
<gene>
    <name evidence="1" type="ORF">BLNAU_10094</name>
</gene>
<comment type="caution">
    <text evidence="1">The sequence shown here is derived from an EMBL/GenBank/DDBJ whole genome shotgun (WGS) entry which is preliminary data.</text>
</comment>
<protein>
    <submittedName>
        <fullName evidence="1">Uncharacterized protein</fullName>
    </submittedName>
</protein>
<evidence type="ECO:0000313" key="1">
    <source>
        <dbReference type="EMBL" id="KAK2954954.1"/>
    </source>
</evidence>